<name>A0A3N4JRH9_9PEZI</name>
<proteinExistence type="predicted"/>
<protein>
    <submittedName>
        <fullName evidence="2">Uncharacterized protein</fullName>
    </submittedName>
</protein>
<evidence type="ECO:0000313" key="3">
    <source>
        <dbReference type="Proteomes" id="UP000276215"/>
    </source>
</evidence>
<dbReference type="AlphaFoldDB" id="A0A3N4JRH9"/>
<sequence>MSRRTFQALILYLLQVLIEGILFGQHRTSRAIPCSVDSAEFPFIALNFGTYC</sequence>
<reference evidence="2 3" key="1">
    <citation type="journal article" date="2018" name="Nat. Ecol. Evol.">
        <title>Pezizomycetes genomes reveal the molecular basis of ectomycorrhizal truffle lifestyle.</title>
        <authorList>
            <person name="Murat C."/>
            <person name="Payen T."/>
            <person name="Noel B."/>
            <person name="Kuo A."/>
            <person name="Morin E."/>
            <person name="Chen J."/>
            <person name="Kohler A."/>
            <person name="Krizsan K."/>
            <person name="Balestrini R."/>
            <person name="Da Silva C."/>
            <person name="Montanini B."/>
            <person name="Hainaut M."/>
            <person name="Levati E."/>
            <person name="Barry K.W."/>
            <person name="Belfiori B."/>
            <person name="Cichocki N."/>
            <person name="Clum A."/>
            <person name="Dockter R.B."/>
            <person name="Fauchery L."/>
            <person name="Guy J."/>
            <person name="Iotti M."/>
            <person name="Le Tacon F."/>
            <person name="Lindquist E.A."/>
            <person name="Lipzen A."/>
            <person name="Malagnac F."/>
            <person name="Mello A."/>
            <person name="Molinier V."/>
            <person name="Miyauchi S."/>
            <person name="Poulain J."/>
            <person name="Riccioni C."/>
            <person name="Rubini A."/>
            <person name="Sitrit Y."/>
            <person name="Splivallo R."/>
            <person name="Traeger S."/>
            <person name="Wang M."/>
            <person name="Zifcakova L."/>
            <person name="Wipf D."/>
            <person name="Zambonelli A."/>
            <person name="Paolocci F."/>
            <person name="Nowrousian M."/>
            <person name="Ottonello S."/>
            <person name="Baldrian P."/>
            <person name="Spatafora J.W."/>
            <person name="Henrissat B."/>
            <person name="Nagy L.G."/>
            <person name="Aury J.M."/>
            <person name="Wincker P."/>
            <person name="Grigoriev I.V."/>
            <person name="Bonfante P."/>
            <person name="Martin F.M."/>
        </authorList>
    </citation>
    <scope>NUCLEOTIDE SEQUENCE [LARGE SCALE GENOMIC DNA]</scope>
    <source>
        <strain evidence="2 3">120613-1</strain>
    </source>
</reference>
<evidence type="ECO:0000313" key="2">
    <source>
        <dbReference type="EMBL" id="RPB00926.1"/>
    </source>
</evidence>
<evidence type="ECO:0000256" key="1">
    <source>
        <dbReference type="SAM" id="SignalP"/>
    </source>
</evidence>
<feature type="chain" id="PRO_5018254708" evidence="1">
    <location>
        <begin position="21"/>
        <end position="52"/>
    </location>
</feature>
<dbReference type="Proteomes" id="UP000276215">
    <property type="component" value="Unassembled WGS sequence"/>
</dbReference>
<organism evidence="2 3">
    <name type="scientific">Choiromyces venosus 120613-1</name>
    <dbReference type="NCBI Taxonomy" id="1336337"/>
    <lineage>
        <taxon>Eukaryota</taxon>
        <taxon>Fungi</taxon>
        <taxon>Dikarya</taxon>
        <taxon>Ascomycota</taxon>
        <taxon>Pezizomycotina</taxon>
        <taxon>Pezizomycetes</taxon>
        <taxon>Pezizales</taxon>
        <taxon>Tuberaceae</taxon>
        <taxon>Choiromyces</taxon>
    </lineage>
</organism>
<feature type="signal peptide" evidence="1">
    <location>
        <begin position="1"/>
        <end position="20"/>
    </location>
</feature>
<gene>
    <name evidence="2" type="ORF">L873DRAFT_1804232</name>
</gene>
<accession>A0A3N4JRH9</accession>
<keyword evidence="1" id="KW-0732">Signal</keyword>
<keyword evidence="3" id="KW-1185">Reference proteome</keyword>
<dbReference type="EMBL" id="ML120376">
    <property type="protein sequence ID" value="RPB00926.1"/>
    <property type="molecule type" value="Genomic_DNA"/>
</dbReference>